<evidence type="ECO:0000256" key="1">
    <source>
        <dbReference type="ARBA" id="ARBA00004651"/>
    </source>
</evidence>
<dbReference type="AlphaFoldDB" id="A0A022PCT5"/>
<dbReference type="GO" id="GO:0016020">
    <property type="term" value="C:membrane"/>
    <property type="evidence" value="ECO:0007669"/>
    <property type="project" value="InterPro"/>
</dbReference>
<dbReference type="Pfam" id="PF00892">
    <property type="entry name" value="EamA"/>
    <property type="match status" value="1"/>
</dbReference>
<feature type="transmembrane region" description="Helical" evidence="7">
    <location>
        <begin position="104"/>
        <end position="125"/>
    </location>
</feature>
<dbReference type="PANTHER" id="PTHR22911">
    <property type="entry name" value="ACYL-MALONYL CONDENSING ENZYME-RELATED"/>
    <property type="match status" value="1"/>
</dbReference>
<dbReference type="Proteomes" id="UP000023464">
    <property type="component" value="Unassembled WGS sequence"/>
</dbReference>
<evidence type="ECO:0000256" key="3">
    <source>
        <dbReference type="ARBA" id="ARBA00022475"/>
    </source>
</evidence>
<dbReference type="InterPro" id="IPR000620">
    <property type="entry name" value="EamA_dom"/>
</dbReference>
<evidence type="ECO:0000313" key="9">
    <source>
        <dbReference type="EMBL" id="EYU13516.1"/>
    </source>
</evidence>
<dbReference type="PANTHER" id="PTHR22911:SF137">
    <property type="entry name" value="SOLUTE CARRIER FAMILY 35 MEMBER G2-RELATED"/>
    <property type="match status" value="1"/>
</dbReference>
<organism evidence="9 10">
    <name type="scientific">Photorhabdus aegyptia</name>
    <dbReference type="NCBI Taxonomy" id="2805098"/>
    <lineage>
        <taxon>Bacteria</taxon>
        <taxon>Pseudomonadati</taxon>
        <taxon>Pseudomonadota</taxon>
        <taxon>Gammaproteobacteria</taxon>
        <taxon>Enterobacterales</taxon>
        <taxon>Morganellaceae</taxon>
        <taxon>Photorhabdus</taxon>
    </lineage>
</organism>
<evidence type="ECO:0000313" key="10">
    <source>
        <dbReference type="Proteomes" id="UP000023464"/>
    </source>
</evidence>
<dbReference type="Gene3D" id="1.10.3730.20">
    <property type="match status" value="1"/>
</dbReference>
<evidence type="ECO:0000256" key="5">
    <source>
        <dbReference type="ARBA" id="ARBA00022989"/>
    </source>
</evidence>
<protein>
    <submittedName>
        <fullName evidence="9">Putative membrane protein</fullName>
    </submittedName>
</protein>
<feature type="transmembrane region" description="Helical" evidence="7">
    <location>
        <begin position="137"/>
        <end position="153"/>
    </location>
</feature>
<feature type="transmembrane region" description="Helical" evidence="7">
    <location>
        <begin position="40"/>
        <end position="60"/>
    </location>
</feature>
<accession>A0A022PCT5</accession>
<name>A0A022PCT5_9GAMM</name>
<comment type="similarity">
    <text evidence="2">Belongs to the EamA transporter family.</text>
</comment>
<gene>
    <name evidence="9" type="ORF">BA1DRAFT_03984</name>
</gene>
<reference evidence="9 10" key="1">
    <citation type="submission" date="2014-03" db="EMBL/GenBank/DDBJ databases">
        <title>Draft Genome of Photorhabdus luminescens BA1, an Egyptian Isolate.</title>
        <authorList>
            <person name="Ghazal S."/>
            <person name="Hurst S.G.IV."/>
            <person name="Morris K."/>
            <person name="Thomas K."/>
            <person name="Tisa L.S."/>
        </authorList>
    </citation>
    <scope>NUCLEOTIDE SEQUENCE [LARGE SCALE GENOMIC DNA]</scope>
    <source>
        <strain evidence="9 10">BA1</strain>
    </source>
</reference>
<comment type="caution">
    <text evidence="9">The sequence shown here is derived from an EMBL/GenBank/DDBJ whole genome shotgun (WGS) entry which is preliminary data.</text>
</comment>
<evidence type="ECO:0000259" key="8">
    <source>
        <dbReference type="Pfam" id="PF00892"/>
    </source>
</evidence>
<comment type="subcellular location">
    <subcellularLocation>
        <location evidence="1">Cell membrane</location>
        <topology evidence="1">Multi-pass membrane protein</topology>
    </subcellularLocation>
</comment>
<keyword evidence="5 7" id="KW-1133">Transmembrane helix</keyword>
<evidence type="ECO:0000256" key="2">
    <source>
        <dbReference type="ARBA" id="ARBA00007362"/>
    </source>
</evidence>
<feature type="transmembrane region" description="Helical" evidence="7">
    <location>
        <begin position="159"/>
        <end position="177"/>
    </location>
</feature>
<dbReference type="SUPFAM" id="SSF103481">
    <property type="entry name" value="Multidrug resistance efflux transporter EmrE"/>
    <property type="match status" value="1"/>
</dbReference>
<dbReference type="EMBL" id="JFGV01000081">
    <property type="protein sequence ID" value="EYU13516.1"/>
    <property type="molecule type" value="Genomic_DNA"/>
</dbReference>
<evidence type="ECO:0000256" key="7">
    <source>
        <dbReference type="SAM" id="Phobius"/>
    </source>
</evidence>
<sequence length="178" mass="18979">MSLFFNFLNESNGIFKPRELSYHLNSFDTNYEGLLAMGTWLIYALLSAFTAALVAIFGKIGLQNLDANTATAIRAVIMALFLVSVVVVQGKLNLVSEVLANRKALLFIVLSGVAGALSWLFYFLAIRNGNVSQVAPIDKLSVVFAVILAVILFGEKISFMAAGGVALITAGALMVALG</sequence>
<dbReference type="InterPro" id="IPR037185">
    <property type="entry name" value="EmrE-like"/>
</dbReference>
<keyword evidence="6 7" id="KW-0472">Membrane</keyword>
<keyword evidence="10" id="KW-1185">Reference proteome</keyword>
<keyword evidence="4 7" id="KW-0812">Transmembrane</keyword>
<feature type="domain" description="EamA" evidence="8">
    <location>
        <begin position="39"/>
        <end position="176"/>
    </location>
</feature>
<evidence type="ECO:0000256" key="4">
    <source>
        <dbReference type="ARBA" id="ARBA00022692"/>
    </source>
</evidence>
<evidence type="ECO:0000256" key="6">
    <source>
        <dbReference type="ARBA" id="ARBA00023136"/>
    </source>
</evidence>
<proteinExistence type="inferred from homology"/>
<feature type="transmembrane region" description="Helical" evidence="7">
    <location>
        <begin position="72"/>
        <end position="92"/>
    </location>
</feature>
<keyword evidence="3" id="KW-1003">Cell membrane</keyword>
<dbReference type="PATRIC" id="fig|1393736.3.peg.4065"/>